<organism evidence="2 3">
    <name type="scientific">Aspergillus pseudocaelatus</name>
    <dbReference type="NCBI Taxonomy" id="1825620"/>
    <lineage>
        <taxon>Eukaryota</taxon>
        <taxon>Fungi</taxon>
        <taxon>Dikarya</taxon>
        <taxon>Ascomycota</taxon>
        <taxon>Pezizomycotina</taxon>
        <taxon>Eurotiomycetes</taxon>
        <taxon>Eurotiomycetidae</taxon>
        <taxon>Eurotiales</taxon>
        <taxon>Aspergillaceae</taxon>
        <taxon>Aspergillus</taxon>
        <taxon>Aspergillus subgen. Circumdati</taxon>
    </lineage>
</organism>
<feature type="transmembrane region" description="Helical" evidence="1">
    <location>
        <begin position="262"/>
        <end position="286"/>
    </location>
</feature>
<sequence length="303" mass="32066">MSATLYPLETNDRRVTSWLPLTTAWPLPSGCSTSFRISGPALIAFDPEYSLERDPYVGCALPEIRASWQQAALEHPDTSISLGPLTCPDYLYTVATSVRDGSSTLAMCCPSEYIRENGIPNSKLDGDCLSAVASNMVLTFGSSASENPGVWTMVTTTLLTSSTVRAIAVMGWNIEISVPGISITSTAVAPTTTTADTFSMNAPLKGISNMIMPSSVITSRSEDSSILASLTPIPVSSTTLTAPSWTFSRSITDYGLSPEDKAGIGVGAGVVAIGLGVLVVSICILVRKQRRSLMRRPPPPHSL</sequence>
<proteinExistence type="predicted"/>
<dbReference type="EMBL" id="ML735703">
    <property type="protein sequence ID" value="KAE8421190.1"/>
    <property type="molecule type" value="Genomic_DNA"/>
</dbReference>
<keyword evidence="3" id="KW-1185">Reference proteome</keyword>
<keyword evidence="1" id="KW-1133">Transmembrane helix</keyword>
<evidence type="ECO:0000313" key="2">
    <source>
        <dbReference type="EMBL" id="KAE8421190.1"/>
    </source>
</evidence>
<keyword evidence="1" id="KW-0812">Transmembrane</keyword>
<evidence type="ECO:0000256" key="1">
    <source>
        <dbReference type="SAM" id="Phobius"/>
    </source>
</evidence>
<gene>
    <name evidence="2" type="ORF">BDV36DRAFT_305390</name>
</gene>
<accession>A0ABQ6WVZ8</accession>
<keyword evidence="1" id="KW-0472">Membrane</keyword>
<dbReference type="Proteomes" id="UP000325395">
    <property type="component" value="Unassembled WGS sequence"/>
</dbReference>
<protein>
    <submittedName>
        <fullName evidence="2">Uncharacterized protein</fullName>
    </submittedName>
</protein>
<name>A0ABQ6WVZ8_9EURO</name>
<reference evidence="2 3" key="1">
    <citation type="submission" date="2019-04" db="EMBL/GenBank/DDBJ databases">
        <authorList>
            <consortium name="DOE Joint Genome Institute"/>
            <person name="Mondo S."/>
            <person name="Kjaerbolling I."/>
            <person name="Vesth T."/>
            <person name="Frisvad J.C."/>
            <person name="Nybo J.L."/>
            <person name="Theobald S."/>
            <person name="Kildgaard S."/>
            <person name="Isbrandt T."/>
            <person name="Kuo A."/>
            <person name="Sato A."/>
            <person name="Lyhne E.K."/>
            <person name="Kogle M.E."/>
            <person name="Wiebenga A."/>
            <person name="Kun R.S."/>
            <person name="Lubbers R.J."/>
            <person name="Makela M.R."/>
            <person name="Barry K."/>
            <person name="Chovatia M."/>
            <person name="Clum A."/>
            <person name="Daum C."/>
            <person name="Haridas S."/>
            <person name="He G."/>
            <person name="LaButti K."/>
            <person name="Lipzen A."/>
            <person name="Riley R."/>
            <person name="Salamov A."/>
            <person name="Simmons B.A."/>
            <person name="Magnuson J.K."/>
            <person name="Henrissat B."/>
            <person name="Mortensen U.H."/>
            <person name="Larsen T.O."/>
            <person name="Devries R.P."/>
            <person name="Grigoriev I.V."/>
            <person name="Machida M."/>
            <person name="Baker S.E."/>
            <person name="Andersen M.R."/>
            <person name="Cantor M.N."/>
            <person name="Hua S.X."/>
        </authorList>
    </citation>
    <scope>NUCLEOTIDE SEQUENCE [LARGE SCALE GENOMIC DNA]</scope>
    <source>
        <strain evidence="2 3">CBS 117616</strain>
    </source>
</reference>
<evidence type="ECO:0000313" key="3">
    <source>
        <dbReference type="Proteomes" id="UP000325395"/>
    </source>
</evidence>